<sequence length="438" mass="50123">MPPENFIAFVNQSNAPLDSLYQKEDHFQMHQGKGYKKLSENKIIGLVSAYLKLNPSPSNLSYETVKNILTSISQPQPKNTTHKIILYVKEFFSKIKNFLLFRGFHTSHFIAQKRAQNLLHHLSIPAARVDKKEKKKQDYNLWNKTLITHYHCLVKQQYSGDALFTWSRYSDGNIRPSTLGLTQIANLLKARHHFEDHLLHVCPSLQNLSQKLKALEKLEGDQRIAFIVPTHSSLWGHDQTNVVPKRTETSGQHIIAVVAEKIGNALHIALLDPMIRLGNETITPSRIGLEKETDFSEQELILSHILTAELNPDTTTLYYSGVLREKSNGCWVFALKDAVNFLKHPYFFTEVGKNSPTSQTIGKLILKKIETLPADFMKVAQFSPSDFEAYLRLHPEQDTPKFRKKIAKHQIGNQNWRVGRATVKWMKVLTAHSDTQRS</sequence>
<dbReference type="AlphaFoldDB" id="A0A0C1EJI6"/>
<dbReference type="PATRIC" id="fig|83552.4.peg.2180"/>
<protein>
    <submittedName>
        <fullName evidence="1">Uncharacterized protein</fullName>
    </submittedName>
</protein>
<comment type="caution">
    <text evidence="1">The sequence shown here is derived from an EMBL/GenBank/DDBJ whole genome shotgun (WGS) entry which is preliminary data.</text>
</comment>
<accession>A0A0C1EJI6</accession>
<organism evidence="1 2">
    <name type="scientific">Parachlamydia acanthamoebae</name>
    <dbReference type="NCBI Taxonomy" id="83552"/>
    <lineage>
        <taxon>Bacteria</taxon>
        <taxon>Pseudomonadati</taxon>
        <taxon>Chlamydiota</taxon>
        <taxon>Chlamydiia</taxon>
        <taxon>Parachlamydiales</taxon>
        <taxon>Parachlamydiaceae</taxon>
        <taxon>Parachlamydia</taxon>
    </lineage>
</organism>
<proteinExistence type="predicted"/>
<dbReference type="Proteomes" id="UP000031307">
    <property type="component" value="Unassembled WGS sequence"/>
</dbReference>
<dbReference type="RefSeq" id="WP_013925702.1">
    <property type="nucleotide sequence ID" value="NZ_JSAM01000107.1"/>
</dbReference>
<name>A0A0C1EJI6_9BACT</name>
<reference evidence="1 2" key="1">
    <citation type="journal article" date="2014" name="Mol. Biol. Evol.">
        <title>Massive expansion of Ubiquitination-related gene families within the Chlamydiae.</title>
        <authorList>
            <person name="Domman D."/>
            <person name="Collingro A."/>
            <person name="Lagkouvardos I."/>
            <person name="Gehre L."/>
            <person name="Weinmaier T."/>
            <person name="Rattei T."/>
            <person name="Subtil A."/>
            <person name="Horn M."/>
        </authorList>
    </citation>
    <scope>NUCLEOTIDE SEQUENCE [LARGE SCALE GENOMIC DNA]</scope>
    <source>
        <strain evidence="1 2">OEW1</strain>
    </source>
</reference>
<dbReference type="EMBL" id="JSAM01000107">
    <property type="protein sequence ID" value="KIA76719.1"/>
    <property type="molecule type" value="Genomic_DNA"/>
</dbReference>
<evidence type="ECO:0000313" key="2">
    <source>
        <dbReference type="Proteomes" id="UP000031307"/>
    </source>
</evidence>
<evidence type="ECO:0000313" key="1">
    <source>
        <dbReference type="EMBL" id="KIA76719.1"/>
    </source>
</evidence>
<gene>
    <name evidence="1" type="ORF">DB43_HL00280</name>
</gene>